<gene>
    <name evidence="2" type="ORF">QWI16_04925</name>
</gene>
<keyword evidence="1" id="KW-1133">Transmembrane helix</keyword>
<feature type="transmembrane region" description="Helical" evidence="1">
    <location>
        <begin position="161"/>
        <end position="184"/>
    </location>
</feature>
<keyword evidence="1" id="KW-0812">Transmembrane</keyword>
<keyword evidence="3" id="KW-1185">Reference proteome</keyword>
<evidence type="ECO:0008006" key="4">
    <source>
        <dbReference type="Google" id="ProtNLM"/>
    </source>
</evidence>
<sequence>MSTLMLFHVVTGTLAVLSGALALFSVKGSRPHRGAGKVFVLSMLSMACAGTVIALQMPLLIAAMAGVFTCYLVLSGWATVNQHRSWVRWINRAQPVVAFAIASTGFYFGWQASLQTDGLYQGYQAPSYYFFAILALLGGLFDIEFALRTTLSAGRRLARHLWRMCMGLFLATGSLFTGPGAQAFPQSWQGSAWLSVPENTVLVIMLLYLIQQMLIRRLRPKPQTA</sequence>
<feature type="transmembrane region" description="Helical" evidence="1">
    <location>
        <begin position="38"/>
        <end position="55"/>
    </location>
</feature>
<reference evidence="2" key="1">
    <citation type="submission" date="2023-07" db="EMBL/GenBank/DDBJ databases">
        <title>Gilvimarinus algae sp. nov., isolated from the surface of Kelp.</title>
        <authorList>
            <person name="Sun Y.Y."/>
            <person name="Gong Y."/>
            <person name="Du Z.J."/>
        </authorList>
    </citation>
    <scope>NUCLEOTIDE SEQUENCE</scope>
    <source>
        <strain evidence="2">SDUM040014</strain>
    </source>
</reference>
<feature type="transmembrane region" description="Helical" evidence="1">
    <location>
        <begin position="128"/>
        <end position="149"/>
    </location>
</feature>
<comment type="caution">
    <text evidence="2">The sequence shown here is derived from an EMBL/GenBank/DDBJ whole genome shotgun (WGS) entry which is preliminary data.</text>
</comment>
<dbReference type="Proteomes" id="UP001168380">
    <property type="component" value="Unassembled WGS sequence"/>
</dbReference>
<evidence type="ECO:0000313" key="3">
    <source>
        <dbReference type="Proteomes" id="UP001168380"/>
    </source>
</evidence>
<keyword evidence="1" id="KW-0472">Membrane</keyword>
<accession>A0ABT8TFT0</accession>
<feature type="transmembrane region" description="Helical" evidence="1">
    <location>
        <begin position="61"/>
        <end position="80"/>
    </location>
</feature>
<dbReference type="RefSeq" id="WP_302711640.1">
    <property type="nucleotide sequence ID" value="NZ_JAULRT010000035.1"/>
</dbReference>
<feature type="transmembrane region" description="Helical" evidence="1">
    <location>
        <begin position="89"/>
        <end position="108"/>
    </location>
</feature>
<name>A0ABT8TFT0_9GAMM</name>
<feature type="transmembrane region" description="Helical" evidence="1">
    <location>
        <begin position="190"/>
        <end position="210"/>
    </location>
</feature>
<evidence type="ECO:0000313" key="2">
    <source>
        <dbReference type="EMBL" id="MDO3381506.1"/>
    </source>
</evidence>
<protein>
    <recommendedName>
        <fullName evidence="4">DUF2306 domain-containing protein</fullName>
    </recommendedName>
</protein>
<feature type="transmembrane region" description="Helical" evidence="1">
    <location>
        <begin position="6"/>
        <end position="26"/>
    </location>
</feature>
<evidence type="ECO:0000256" key="1">
    <source>
        <dbReference type="SAM" id="Phobius"/>
    </source>
</evidence>
<organism evidence="2 3">
    <name type="scientific">Gilvimarinus algae</name>
    <dbReference type="NCBI Taxonomy" id="3058037"/>
    <lineage>
        <taxon>Bacteria</taxon>
        <taxon>Pseudomonadati</taxon>
        <taxon>Pseudomonadota</taxon>
        <taxon>Gammaproteobacteria</taxon>
        <taxon>Cellvibrionales</taxon>
        <taxon>Cellvibrionaceae</taxon>
        <taxon>Gilvimarinus</taxon>
    </lineage>
</organism>
<dbReference type="EMBL" id="JAULRT010000035">
    <property type="protein sequence ID" value="MDO3381506.1"/>
    <property type="molecule type" value="Genomic_DNA"/>
</dbReference>
<proteinExistence type="predicted"/>